<dbReference type="EMBL" id="WTVH01000011">
    <property type="protein sequence ID" value="NMF93208.1"/>
    <property type="molecule type" value="Genomic_DNA"/>
</dbReference>
<dbReference type="GO" id="GO:0008168">
    <property type="term" value="F:methyltransferase activity"/>
    <property type="evidence" value="ECO:0007669"/>
    <property type="project" value="UniProtKB-KW"/>
</dbReference>
<evidence type="ECO:0000313" key="2">
    <source>
        <dbReference type="EMBL" id="NMF93208.1"/>
    </source>
</evidence>
<evidence type="ECO:0000259" key="1">
    <source>
        <dbReference type="Pfam" id="PF08241"/>
    </source>
</evidence>
<reference evidence="2" key="1">
    <citation type="submission" date="2019-12" db="EMBL/GenBank/DDBJ databases">
        <title>Comparative genomics gives insights into the taxonomy of the Azoarcus-Aromatoleum group and reveals separate origins of nif in the plant-associated Azoarcus and non-plant-associated Aromatoleum sub-groups.</title>
        <authorList>
            <person name="Lafos M."/>
            <person name="Maluk M."/>
            <person name="Batista M."/>
            <person name="Junghare M."/>
            <person name="Carmona M."/>
            <person name="Faoro H."/>
            <person name="Cruz L.M."/>
            <person name="Battistoni F."/>
            <person name="De Souza E."/>
            <person name="Pedrosa F."/>
            <person name="Chen W.-M."/>
            <person name="Poole P.S."/>
            <person name="Dixon R.A."/>
            <person name="James E.K."/>
        </authorList>
    </citation>
    <scope>NUCLEOTIDE SEQUENCE</scope>
    <source>
        <strain evidence="2">U120</strain>
    </source>
</reference>
<accession>A0ABX1N1L6</accession>
<dbReference type="InterPro" id="IPR029063">
    <property type="entry name" value="SAM-dependent_MTases_sf"/>
</dbReference>
<dbReference type="RefSeq" id="WP_169198488.1">
    <property type="nucleotide sequence ID" value="NZ_WTVH02000010.1"/>
</dbReference>
<sequence length="285" mass="30814">MNAPTALCPSSQSIAVPPPPDLEAIKLRQQATWASGDYGFIGTRLQIVGELLAEAVDLRAGERVIDVAAGNGNATLAAARRFAEVTAIDYVPHLLDQAAGRARADGLAVDFRVADAEALPFADSSFDVALSTFGVMFTPDHDRSAGELLRMVRPGGRIGLAAWTPAGFIGELFRVIGTHVPPPAGVRSPLRWGDEPYLVELFGSHAADIRCARRSFNFRFRSPAHWIEVFRTYYGPTHKAFVALDGDGQARLHADLLQLLESRNTAGPDSLVIPGEYLEVVVMRQ</sequence>
<protein>
    <submittedName>
        <fullName evidence="2">Methyltransferase domain-containing protein</fullName>
    </submittedName>
</protein>
<keyword evidence="3" id="KW-1185">Reference proteome</keyword>
<name>A0ABX1N1L6_9RHOO</name>
<keyword evidence="2" id="KW-0808">Transferase</keyword>
<dbReference type="Gene3D" id="3.40.50.150">
    <property type="entry name" value="Vaccinia Virus protein VP39"/>
    <property type="match status" value="1"/>
</dbReference>
<proteinExistence type="predicted"/>
<dbReference type="PANTHER" id="PTHR43591:SF24">
    <property type="entry name" value="2-METHOXY-6-POLYPRENYL-1,4-BENZOQUINOL METHYLASE, MITOCHONDRIAL"/>
    <property type="match status" value="1"/>
</dbReference>
<dbReference type="Pfam" id="PF08241">
    <property type="entry name" value="Methyltransf_11"/>
    <property type="match status" value="1"/>
</dbReference>
<dbReference type="CDD" id="cd02440">
    <property type="entry name" value="AdoMet_MTases"/>
    <property type="match status" value="1"/>
</dbReference>
<comment type="caution">
    <text evidence="2">The sequence shown here is derived from an EMBL/GenBank/DDBJ whole genome shotgun (WGS) entry which is preliminary data.</text>
</comment>
<keyword evidence="2" id="KW-0489">Methyltransferase</keyword>
<dbReference type="PANTHER" id="PTHR43591">
    <property type="entry name" value="METHYLTRANSFERASE"/>
    <property type="match status" value="1"/>
</dbReference>
<dbReference type="InterPro" id="IPR013216">
    <property type="entry name" value="Methyltransf_11"/>
</dbReference>
<organism evidence="2 3">
    <name type="scientific">Aromatoleum buckelii</name>
    <dbReference type="NCBI Taxonomy" id="200254"/>
    <lineage>
        <taxon>Bacteria</taxon>
        <taxon>Pseudomonadati</taxon>
        <taxon>Pseudomonadota</taxon>
        <taxon>Betaproteobacteria</taxon>
        <taxon>Rhodocyclales</taxon>
        <taxon>Rhodocyclaceae</taxon>
        <taxon>Aromatoleum</taxon>
    </lineage>
</organism>
<feature type="domain" description="Methyltransferase type 11" evidence="1">
    <location>
        <begin position="66"/>
        <end position="158"/>
    </location>
</feature>
<dbReference type="Proteomes" id="UP000601990">
    <property type="component" value="Unassembled WGS sequence"/>
</dbReference>
<gene>
    <name evidence="2" type="ORF">GO608_07695</name>
</gene>
<dbReference type="SUPFAM" id="SSF53335">
    <property type="entry name" value="S-adenosyl-L-methionine-dependent methyltransferases"/>
    <property type="match status" value="1"/>
</dbReference>
<dbReference type="GO" id="GO:0032259">
    <property type="term" value="P:methylation"/>
    <property type="evidence" value="ECO:0007669"/>
    <property type="project" value="UniProtKB-KW"/>
</dbReference>
<evidence type="ECO:0000313" key="3">
    <source>
        <dbReference type="Proteomes" id="UP000601990"/>
    </source>
</evidence>